<dbReference type="PANTHER" id="PTHR11439:SF463">
    <property type="entry name" value="REVERSE TRANSCRIPTASE TY1_COPIA-TYPE DOMAIN-CONTAINING PROTEIN"/>
    <property type="match status" value="1"/>
</dbReference>
<dbReference type="PANTHER" id="PTHR11439">
    <property type="entry name" value="GAG-POL-RELATED RETROTRANSPOSON"/>
    <property type="match status" value="1"/>
</dbReference>
<reference evidence="1" key="1">
    <citation type="journal article" date="2007" name="PLoS ONE">
        <title>The first genome sequence of an elite grapevine cultivar (Pinot noir Vitis vinifera L.): coping with a highly heterozygous genome.</title>
        <authorList>
            <person name="Velasco R."/>
            <person name="Zharkikh A."/>
            <person name="Troggio M."/>
            <person name="Cartwright D.A."/>
            <person name="Cestaro A."/>
            <person name="Pruss D."/>
            <person name="Pindo M."/>
            <person name="FitzGerald L.M."/>
            <person name="Vezzulli S."/>
            <person name="Reid J."/>
            <person name="Malacarne G."/>
            <person name="Iliev D."/>
            <person name="Coppola G."/>
            <person name="Wardell B."/>
            <person name="Micheletti D."/>
            <person name="Macalma T."/>
            <person name="Facci M."/>
            <person name="Mitchell J.T."/>
            <person name="Perazzolli M."/>
            <person name="Eldredge G."/>
            <person name="Gatto P."/>
            <person name="Oyzerski R."/>
            <person name="Moretto M."/>
            <person name="Gutin N."/>
            <person name="Stefanini M."/>
            <person name="Chen Y."/>
            <person name="Segala C."/>
            <person name="Davenport C."/>
            <person name="Dematte L."/>
            <person name="Mraz A."/>
            <person name="Battilana J."/>
            <person name="Stormo K."/>
            <person name="Costa F."/>
            <person name="Tao Q."/>
            <person name="Si-Ammour A."/>
            <person name="Harkins T."/>
            <person name="Lackey A."/>
            <person name="Perbost C."/>
            <person name="Taillon B."/>
            <person name="Stella A."/>
            <person name="Solovyev V."/>
            <person name="Fawcett J.A."/>
            <person name="Sterck L."/>
            <person name="Vandepoele K."/>
            <person name="Grando S.M."/>
            <person name="Toppo S."/>
            <person name="Moser C."/>
            <person name="Lanchbury J."/>
            <person name="Bogden R."/>
            <person name="Skolnick M."/>
            <person name="Sgaramella V."/>
            <person name="Bhatnagar S.K."/>
            <person name="Fontana P."/>
            <person name="Gutin A."/>
            <person name="Van de Peer Y."/>
            <person name="Salamini F."/>
            <person name="Viola R."/>
        </authorList>
    </citation>
    <scope>NUCLEOTIDE SEQUENCE</scope>
</reference>
<evidence type="ECO:0008006" key="2">
    <source>
        <dbReference type="Google" id="ProtNLM"/>
    </source>
</evidence>
<sequence>MKDLGSLWYFLGMEVTQNREGISVSQRKYILDLLQETVSSVSQFMHAPTSEHMEAVHRILRCLKGTPGKGLFFRKTAEGSIEVYTDADWEGSVDDRRSTSELKVMVKKPMKACCDNIATINISHNPVHHDGTKHVEVDHHFIEEKIDEGAICMTYVPTTEQVADVLTKGLSKPLFEKIIDKLGMYNLYNPA</sequence>
<name>A5BEE9_VITVI</name>
<organism evidence="1">
    <name type="scientific">Vitis vinifera</name>
    <name type="common">Grape</name>
    <dbReference type="NCBI Taxonomy" id="29760"/>
    <lineage>
        <taxon>Eukaryota</taxon>
        <taxon>Viridiplantae</taxon>
        <taxon>Streptophyta</taxon>
        <taxon>Embryophyta</taxon>
        <taxon>Tracheophyta</taxon>
        <taxon>Spermatophyta</taxon>
        <taxon>Magnoliopsida</taxon>
        <taxon>eudicotyledons</taxon>
        <taxon>Gunneridae</taxon>
        <taxon>Pentapetalae</taxon>
        <taxon>rosids</taxon>
        <taxon>Vitales</taxon>
        <taxon>Vitaceae</taxon>
        <taxon>Viteae</taxon>
        <taxon>Vitis</taxon>
    </lineage>
</organism>
<accession>A5BEE9</accession>
<dbReference type="AlphaFoldDB" id="A5BEE9"/>
<dbReference type="EMBL" id="AM456581">
    <property type="protein sequence ID" value="CAN81067.1"/>
    <property type="molecule type" value="Genomic_DNA"/>
</dbReference>
<dbReference type="CDD" id="cd09272">
    <property type="entry name" value="RNase_HI_RT_Ty1"/>
    <property type="match status" value="1"/>
</dbReference>
<protein>
    <recommendedName>
        <fullName evidence="2">Retrovirus-related Pol polyprotein from transposon RE1</fullName>
    </recommendedName>
</protein>
<proteinExistence type="predicted"/>
<evidence type="ECO:0000313" key="1">
    <source>
        <dbReference type="EMBL" id="CAN81067.1"/>
    </source>
</evidence>
<gene>
    <name evidence="1" type="ORF">VITISV_032537</name>
</gene>